<keyword evidence="4" id="KW-1185">Reference proteome</keyword>
<organism evidence="3 4">
    <name type="scientific">Melipona bicolor</name>
    <dbReference type="NCBI Taxonomy" id="60889"/>
    <lineage>
        <taxon>Eukaryota</taxon>
        <taxon>Metazoa</taxon>
        <taxon>Ecdysozoa</taxon>
        <taxon>Arthropoda</taxon>
        <taxon>Hexapoda</taxon>
        <taxon>Insecta</taxon>
        <taxon>Pterygota</taxon>
        <taxon>Neoptera</taxon>
        <taxon>Endopterygota</taxon>
        <taxon>Hymenoptera</taxon>
        <taxon>Apocrita</taxon>
        <taxon>Aculeata</taxon>
        <taxon>Apoidea</taxon>
        <taxon>Anthophila</taxon>
        <taxon>Apidae</taxon>
        <taxon>Melipona</taxon>
    </lineage>
</organism>
<feature type="coiled-coil region" evidence="1">
    <location>
        <begin position="168"/>
        <end position="195"/>
    </location>
</feature>
<feature type="compositionally biased region" description="Low complexity" evidence="2">
    <location>
        <begin position="305"/>
        <end position="316"/>
    </location>
</feature>
<feature type="region of interest" description="Disordered" evidence="2">
    <location>
        <begin position="224"/>
        <end position="279"/>
    </location>
</feature>
<comment type="caution">
    <text evidence="3">The sequence shown here is derived from an EMBL/GenBank/DDBJ whole genome shotgun (WGS) entry which is preliminary data.</text>
</comment>
<name>A0AA40GEL8_9HYME</name>
<proteinExistence type="predicted"/>
<evidence type="ECO:0000313" key="4">
    <source>
        <dbReference type="Proteomes" id="UP001177670"/>
    </source>
</evidence>
<dbReference type="Proteomes" id="UP001177670">
    <property type="component" value="Unassembled WGS sequence"/>
</dbReference>
<evidence type="ECO:0000256" key="1">
    <source>
        <dbReference type="SAM" id="Coils"/>
    </source>
</evidence>
<feature type="compositionally biased region" description="Polar residues" evidence="2">
    <location>
        <begin position="48"/>
        <end position="57"/>
    </location>
</feature>
<gene>
    <name evidence="3" type="ORF">K0M31_000961</name>
</gene>
<feature type="compositionally biased region" description="Polar residues" evidence="2">
    <location>
        <begin position="241"/>
        <end position="263"/>
    </location>
</feature>
<feature type="region of interest" description="Disordered" evidence="2">
    <location>
        <begin position="1"/>
        <end position="64"/>
    </location>
</feature>
<dbReference type="EMBL" id="JAHYIQ010000001">
    <property type="protein sequence ID" value="KAK1136403.1"/>
    <property type="molecule type" value="Genomic_DNA"/>
</dbReference>
<evidence type="ECO:0000256" key="2">
    <source>
        <dbReference type="SAM" id="MobiDB-lite"/>
    </source>
</evidence>
<feature type="compositionally biased region" description="Basic and acidic residues" evidence="2">
    <location>
        <begin position="26"/>
        <end position="35"/>
    </location>
</feature>
<keyword evidence="1" id="KW-0175">Coiled coil</keyword>
<feature type="region of interest" description="Disordered" evidence="2">
    <location>
        <begin position="292"/>
        <end position="348"/>
    </location>
</feature>
<protein>
    <submittedName>
        <fullName evidence="3">Uncharacterized protein</fullName>
    </submittedName>
</protein>
<accession>A0AA40GEL8</accession>
<feature type="compositionally biased region" description="Polar residues" evidence="2">
    <location>
        <begin position="317"/>
        <end position="332"/>
    </location>
</feature>
<dbReference type="AlphaFoldDB" id="A0AA40GEL8"/>
<evidence type="ECO:0000313" key="3">
    <source>
        <dbReference type="EMBL" id="KAK1136403.1"/>
    </source>
</evidence>
<sequence>MEGREGLFSRNEPSRSSIRPQSGGRKSLETAENKQRQTIGGYRGGNRESASPASSPTAKYVATAHTPMDNLKQWELVECDRRLQVVEKRSASSKGAAIERTPSLNRKNATPIADRRNLAIDASLEEKLKAFKESNIIQPVAAPRRDDKADRLPINLDLILKQRKGSSAAESTDMLQRLEQQVKAIEMDTLAARTRQLEFSSDFEPEIRYTDLRYREHEDLLRNVTDDEAEGASPLHRGDATRNSTGNAGVTTKKASTKLSRTASDTRRGQEAEVPLRAQTRVQQARALVAARANNAKKDHRHHQQQQQQQQRQTTTVSSASKPLSNVTQKSGVSEKERKLVAAGEPSRGSEIVGNLPFKCCGHFCKGPDLHAESRYSCVRTNNGQIPRRELFDSGD</sequence>
<reference evidence="3" key="1">
    <citation type="submission" date="2021-10" db="EMBL/GenBank/DDBJ databases">
        <title>Melipona bicolor Genome sequencing and assembly.</title>
        <authorList>
            <person name="Araujo N.S."/>
            <person name="Arias M.C."/>
        </authorList>
    </citation>
    <scope>NUCLEOTIDE SEQUENCE</scope>
    <source>
        <strain evidence="3">USP_2M_L1-L4_2017</strain>
        <tissue evidence="3">Whole body</tissue>
    </source>
</reference>